<comment type="caution">
    <text evidence="5">The sequence shown here is derived from an EMBL/GenBank/DDBJ whole genome shotgun (WGS) entry which is preliminary data.</text>
</comment>
<sequence>MRHNIWKKYLKIVCSCILILSICCLSLNVVEASDAIVKMESDSQETEDFISDIENQETEPEILADDEQLSESEQILEPENDPEHPAETEDSADQITDMDAPEQISVQSLEEELLAVAENGEEASTDRVEYVDVNGNPIAGAPSVIKFGAIADHKELSIEGRHFEFKSAKVNGKNCVYIGKYNDTIYYSTDGVIAIKLEEAQKLTMMYQEYYLVSIEEVVPDNCTPGTITQKNGSLDVPLDISNSIRVNAGENFMISVTPGTDTSKANDPRAKRFKIASVVSQNGATITQENGDEYKATYSINVVKDDKITITYEEQSVYRITINTKDINGEEYINIAHSVAKGWQYLEGQDKIMWTFTPDKVSEMSGYELDIPAFHTNRGYRVINMVVNGASIQSTSGSGGREVPINKGDTVSSAPRNLDLTTEMTNSYTSKKDDEKDCSYEYTISLKVRTGKFEDYNFTLVPYKEEHGRQAVTVRLLTDGSRNGEGLDVVMWDYEKQALVPIKDNQTVDMDPVTYEGSKKTRQVRIFFAKPKAGYTYDAGQAGQITGVSYGRPHGADQTLDGRKSDANAGNINDMTATSLKSGKTSYIIYDNQWQAAKEAAIKGGYTRYIAWGGAKPLDLDNDWYLYDATFMVVSSGIYVHYNSGAGMGVLPNNVDVKNIPDNPETRSNNKTPMHSYGKNLETGKGTRAIGTTFIMGEGWAEPTCEGYEFIGWKLKNKDGKLSQETYSNGELFTISDENYGYANNTDLPVFASNNFTGYQIVAQWKKTAKKEVKVEHYLKIPDGKEKLEKTTSGTISFSADGESVKAFANPEPDGTFPGYVFDESDKQNTLVMDVTNNASSEPVILRLYYKPTVLHVSKTVEGYNQEPNKEFTFTLTATPPAGADQGTSQIKDGQIYITKGSKAKAIPLSFANNQATFTLKKDESVKINCLPTGWSYKVSEEDPGKNYKTTYKINNGSATDGRDVSYEMDKETDIAFINKSTMEPPVTGRTLANNGLMVLMFFVLAISMVGMVFFKRINKKN</sequence>
<feature type="domain" description="DUF7601" evidence="4">
    <location>
        <begin position="856"/>
        <end position="966"/>
    </location>
</feature>
<keyword evidence="3" id="KW-0732">Signal</keyword>
<accession>A0AAE3F106</accession>
<feature type="signal peptide" evidence="3">
    <location>
        <begin position="1"/>
        <end position="32"/>
    </location>
</feature>
<organism evidence="5 6">
    <name type="scientific">Fusicatenibacter saccharivorans</name>
    <dbReference type="NCBI Taxonomy" id="1150298"/>
    <lineage>
        <taxon>Bacteria</taxon>
        <taxon>Bacillati</taxon>
        <taxon>Bacillota</taxon>
        <taxon>Clostridia</taxon>
        <taxon>Lachnospirales</taxon>
        <taxon>Lachnospiraceae</taxon>
        <taxon>Fusicatenibacter</taxon>
    </lineage>
</organism>
<keyword evidence="2" id="KW-1133">Transmembrane helix</keyword>
<dbReference type="Gene3D" id="2.60.40.1140">
    <property type="entry name" value="Collagen-binding surface protein Cna, B-type domain"/>
    <property type="match status" value="1"/>
</dbReference>
<dbReference type="EMBL" id="JAKNFS010000006">
    <property type="protein sequence ID" value="MCG4764874.1"/>
    <property type="molecule type" value="Genomic_DNA"/>
</dbReference>
<evidence type="ECO:0000256" key="3">
    <source>
        <dbReference type="SAM" id="SignalP"/>
    </source>
</evidence>
<evidence type="ECO:0000259" key="4">
    <source>
        <dbReference type="Pfam" id="PF24547"/>
    </source>
</evidence>
<name>A0AAE3F106_9FIRM</name>
<feature type="compositionally biased region" description="Acidic residues" evidence="1">
    <location>
        <begin position="54"/>
        <end position="80"/>
    </location>
</feature>
<feature type="region of interest" description="Disordered" evidence="1">
    <location>
        <begin position="396"/>
        <end position="416"/>
    </location>
</feature>
<dbReference type="Pfam" id="PF24547">
    <property type="entry name" value="DUF7601"/>
    <property type="match status" value="1"/>
</dbReference>
<feature type="transmembrane region" description="Helical" evidence="2">
    <location>
        <begin position="997"/>
        <end position="1016"/>
    </location>
</feature>
<feature type="chain" id="PRO_5042296043" evidence="3">
    <location>
        <begin position="33"/>
        <end position="1023"/>
    </location>
</feature>
<evidence type="ECO:0000256" key="2">
    <source>
        <dbReference type="SAM" id="Phobius"/>
    </source>
</evidence>
<protein>
    <submittedName>
        <fullName evidence="5">DUF5979 domain-containing protein</fullName>
    </submittedName>
</protein>
<dbReference type="InterPro" id="IPR055382">
    <property type="entry name" value="DUF7601"/>
</dbReference>
<dbReference type="RefSeq" id="WP_238032919.1">
    <property type="nucleotide sequence ID" value="NZ_JAKNFS010000006.1"/>
</dbReference>
<feature type="region of interest" description="Disordered" evidence="1">
    <location>
        <begin position="54"/>
        <end position="92"/>
    </location>
</feature>
<evidence type="ECO:0000256" key="1">
    <source>
        <dbReference type="SAM" id="MobiDB-lite"/>
    </source>
</evidence>
<dbReference type="AlphaFoldDB" id="A0AAE3F106"/>
<evidence type="ECO:0000313" key="6">
    <source>
        <dbReference type="Proteomes" id="UP001199915"/>
    </source>
</evidence>
<gene>
    <name evidence="5" type="ORF">L0N21_05035</name>
</gene>
<keyword evidence="2" id="KW-0472">Membrane</keyword>
<reference evidence="5" key="1">
    <citation type="submission" date="2022-01" db="EMBL/GenBank/DDBJ databases">
        <title>Collection of gut derived symbiotic bacterial strains cultured from healthy donors.</title>
        <authorList>
            <person name="Lin H."/>
            <person name="Kohout C."/>
            <person name="Waligurski E."/>
            <person name="Pamer E.G."/>
        </authorList>
    </citation>
    <scope>NUCLEOTIDE SEQUENCE</scope>
    <source>
        <strain evidence="5">DFI.5.49</strain>
    </source>
</reference>
<dbReference type="Proteomes" id="UP001199915">
    <property type="component" value="Unassembled WGS sequence"/>
</dbReference>
<proteinExistence type="predicted"/>
<evidence type="ECO:0000313" key="5">
    <source>
        <dbReference type="EMBL" id="MCG4764874.1"/>
    </source>
</evidence>
<keyword evidence="2" id="KW-0812">Transmembrane</keyword>